<reference evidence="2" key="1">
    <citation type="journal article" date="2021" name="Proc. Natl. Acad. Sci. U.S.A.">
        <title>A Catalog of Tens of Thousands of Viruses from Human Metagenomes Reveals Hidden Associations with Chronic Diseases.</title>
        <authorList>
            <person name="Tisza M.J."/>
            <person name="Buck C.B."/>
        </authorList>
    </citation>
    <scope>NUCLEOTIDE SEQUENCE</scope>
    <source>
        <strain evidence="2">CtZkC8</strain>
    </source>
</reference>
<name>A0A8S5UBS5_9CAUD</name>
<feature type="transmembrane region" description="Helical" evidence="1">
    <location>
        <begin position="12"/>
        <end position="29"/>
    </location>
</feature>
<organism evidence="2">
    <name type="scientific">Podoviridae sp. ctZkC8</name>
    <dbReference type="NCBI Taxonomy" id="2825259"/>
    <lineage>
        <taxon>Viruses</taxon>
        <taxon>Duplodnaviria</taxon>
        <taxon>Heunggongvirae</taxon>
        <taxon>Uroviricota</taxon>
        <taxon>Caudoviricetes</taxon>
    </lineage>
</organism>
<evidence type="ECO:0000313" key="2">
    <source>
        <dbReference type="EMBL" id="DAF91941.1"/>
    </source>
</evidence>
<accession>A0A8S5UBS5</accession>
<keyword evidence="1" id="KW-1133">Transmembrane helix</keyword>
<keyword evidence="1" id="KW-0472">Membrane</keyword>
<sequence length="76" mass="8797">MKKIGNSLTNLFTLNILGFNFMSIGTGWYDSITRQIQDIFNWKYSTPRDMVDAAVRCLMYQIPQILNYGMALPNNK</sequence>
<keyword evidence="1" id="KW-0812">Transmembrane</keyword>
<protein>
    <submittedName>
        <fullName evidence="2">Uncharacterized protein</fullName>
    </submittedName>
</protein>
<dbReference type="EMBL" id="BK016062">
    <property type="protein sequence ID" value="DAF91941.1"/>
    <property type="molecule type" value="Genomic_DNA"/>
</dbReference>
<evidence type="ECO:0000256" key="1">
    <source>
        <dbReference type="SAM" id="Phobius"/>
    </source>
</evidence>
<proteinExistence type="predicted"/>